<evidence type="ECO:0000313" key="2">
    <source>
        <dbReference type="EMBL" id="CAG9763444.1"/>
    </source>
</evidence>
<dbReference type="AlphaFoldDB" id="A0A9N9QL93"/>
<organism evidence="2 3">
    <name type="scientific">Ceutorhynchus assimilis</name>
    <name type="common">cabbage seed weevil</name>
    <dbReference type="NCBI Taxonomy" id="467358"/>
    <lineage>
        <taxon>Eukaryota</taxon>
        <taxon>Metazoa</taxon>
        <taxon>Ecdysozoa</taxon>
        <taxon>Arthropoda</taxon>
        <taxon>Hexapoda</taxon>
        <taxon>Insecta</taxon>
        <taxon>Pterygota</taxon>
        <taxon>Neoptera</taxon>
        <taxon>Endopterygota</taxon>
        <taxon>Coleoptera</taxon>
        <taxon>Polyphaga</taxon>
        <taxon>Cucujiformia</taxon>
        <taxon>Curculionidae</taxon>
        <taxon>Ceutorhynchinae</taxon>
        <taxon>Ceutorhynchus</taxon>
    </lineage>
</organism>
<reference evidence="2" key="1">
    <citation type="submission" date="2022-01" db="EMBL/GenBank/DDBJ databases">
        <authorList>
            <person name="King R."/>
        </authorList>
    </citation>
    <scope>NUCLEOTIDE SEQUENCE</scope>
</reference>
<evidence type="ECO:0000313" key="3">
    <source>
        <dbReference type="Proteomes" id="UP001152799"/>
    </source>
</evidence>
<accession>A0A9N9QL93</accession>
<dbReference type="EMBL" id="OU892289">
    <property type="protein sequence ID" value="CAG9763444.1"/>
    <property type="molecule type" value="Genomic_DNA"/>
</dbReference>
<gene>
    <name evidence="2" type="ORF">CEUTPL_LOCUS4108</name>
</gene>
<evidence type="ECO:0000256" key="1">
    <source>
        <dbReference type="SAM" id="MobiDB-lite"/>
    </source>
</evidence>
<keyword evidence="3" id="KW-1185">Reference proteome</keyword>
<protein>
    <submittedName>
        <fullName evidence="2">Uncharacterized protein</fullName>
    </submittedName>
</protein>
<name>A0A9N9QL93_9CUCU</name>
<sequence>MQVESNDCQQHSEVVIRKVANCTKCLFEKIGEKRYPLKTLNNKHPQNISIFPGICPNCFSAIMITCQIYQNGGWTTLKEWMQETPPTPHYPDNEDYKGGGKNVANTSDNDKKTNNGNQEI</sequence>
<proteinExistence type="predicted"/>
<feature type="region of interest" description="Disordered" evidence="1">
    <location>
        <begin position="80"/>
        <end position="120"/>
    </location>
</feature>
<dbReference type="Proteomes" id="UP001152799">
    <property type="component" value="Chromosome 13"/>
</dbReference>